<evidence type="ECO:0000313" key="2">
    <source>
        <dbReference type="Proteomes" id="UP000784294"/>
    </source>
</evidence>
<dbReference type="Proteomes" id="UP000784294">
    <property type="component" value="Unassembled WGS sequence"/>
</dbReference>
<comment type="caution">
    <text evidence="1">The sequence shown here is derived from an EMBL/GenBank/DDBJ whole genome shotgun (WGS) entry which is preliminary data.</text>
</comment>
<accession>A0A3S4ZRT6</accession>
<reference evidence="1" key="1">
    <citation type="submission" date="2018-11" db="EMBL/GenBank/DDBJ databases">
        <authorList>
            <consortium name="Pathogen Informatics"/>
        </authorList>
    </citation>
    <scope>NUCLEOTIDE SEQUENCE</scope>
</reference>
<protein>
    <submittedName>
        <fullName evidence="1">Uncharacterized protein</fullName>
    </submittedName>
</protein>
<dbReference type="AlphaFoldDB" id="A0A3S4ZRT6"/>
<gene>
    <name evidence="1" type="ORF">PXEA_LOCUS11679</name>
</gene>
<proteinExistence type="predicted"/>
<evidence type="ECO:0000313" key="1">
    <source>
        <dbReference type="EMBL" id="VEL18239.1"/>
    </source>
</evidence>
<name>A0A3S4ZRT6_9PLAT</name>
<dbReference type="EMBL" id="CAAALY010036118">
    <property type="protein sequence ID" value="VEL18239.1"/>
    <property type="molecule type" value="Genomic_DNA"/>
</dbReference>
<sequence length="155" mass="17465">MGTHLACQFDWCLLDVKIQHACLRKSPEPNCNDEQNNKHSENRAYNHWPNEGWSLVYSLSGRLLYRAESGLIHVGRIGGTLALKLFGFRERSALQEVILLGASGRTGFRRALRHMNSRNLSFPAVRRARRGVHDPAILGAVRTPCLRRIRTGPPG</sequence>
<organism evidence="1 2">
    <name type="scientific">Protopolystoma xenopodis</name>
    <dbReference type="NCBI Taxonomy" id="117903"/>
    <lineage>
        <taxon>Eukaryota</taxon>
        <taxon>Metazoa</taxon>
        <taxon>Spiralia</taxon>
        <taxon>Lophotrochozoa</taxon>
        <taxon>Platyhelminthes</taxon>
        <taxon>Monogenea</taxon>
        <taxon>Polyopisthocotylea</taxon>
        <taxon>Polystomatidea</taxon>
        <taxon>Polystomatidae</taxon>
        <taxon>Protopolystoma</taxon>
    </lineage>
</organism>
<keyword evidence="2" id="KW-1185">Reference proteome</keyword>